<evidence type="ECO:0000313" key="5">
    <source>
        <dbReference type="EMBL" id="KAL3287080.1"/>
    </source>
</evidence>
<dbReference type="Pfam" id="PF05648">
    <property type="entry name" value="PEX11"/>
    <property type="match status" value="1"/>
</dbReference>
<comment type="subcellular location">
    <subcellularLocation>
        <location evidence="4">Peroxisome membrane</location>
    </subcellularLocation>
</comment>
<gene>
    <name evidence="5" type="ORF">HHI36_001565</name>
</gene>
<dbReference type="GO" id="GO:0005778">
    <property type="term" value="C:peroxisomal membrane"/>
    <property type="evidence" value="ECO:0007669"/>
    <property type="project" value="UniProtKB-SubCell"/>
</dbReference>
<evidence type="ECO:0000256" key="3">
    <source>
        <dbReference type="ARBA" id="ARBA00023140"/>
    </source>
</evidence>
<evidence type="ECO:0008006" key="7">
    <source>
        <dbReference type="Google" id="ProtNLM"/>
    </source>
</evidence>
<sequence length="251" mass="28617">MFSAITICDVNKRSFPNYNMDKLVKLNTQTAGRDKIARLLQYMSRFLWHRLQQNHKSGVENLKHLEFQLSTFRKLLRLGRCADILYSALPLLQYEDPTVRVTMVMSKICNSLFLLADHILWLGRADLCNVNTTKWSQISNKAWLYSITMNIIRDLYELNRIIKKNKNSIIPKSGIQCNNDLKILVFNLCIVLNSHREVVIDTVKNACDFFIPFTSLGYTKLSPGTIGLLGVISSIAGLLVLIDPAVKLIPS</sequence>
<keyword evidence="1" id="KW-0962">Peroxisome biogenesis</keyword>
<evidence type="ECO:0000256" key="1">
    <source>
        <dbReference type="ARBA" id="ARBA00022593"/>
    </source>
</evidence>
<evidence type="ECO:0000313" key="6">
    <source>
        <dbReference type="Proteomes" id="UP001516400"/>
    </source>
</evidence>
<dbReference type="PANTHER" id="PTHR12652">
    <property type="entry name" value="PEROXISOMAL BIOGENESIS FACTOR 11"/>
    <property type="match status" value="1"/>
</dbReference>
<dbReference type="Proteomes" id="UP001516400">
    <property type="component" value="Unassembled WGS sequence"/>
</dbReference>
<protein>
    <recommendedName>
        <fullName evidence="7">Peroxisomal membrane protein 11B</fullName>
    </recommendedName>
</protein>
<reference evidence="5 6" key="1">
    <citation type="journal article" date="2021" name="BMC Biol.">
        <title>Horizontally acquired antibacterial genes associated with adaptive radiation of ladybird beetles.</title>
        <authorList>
            <person name="Li H.S."/>
            <person name="Tang X.F."/>
            <person name="Huang Y.H."/>
            <person name="Xu Z.Y."/>
            <person name="Chen M.L."/>
            <person name="Du X.Y."/>
            <person name="Qiu B.Y."/>
            <person name="Chen P.T."/>
            <person name="Zhang W."/>
            <person name="Slipinski A."/>
            <person name="Escalona H.E."/>
            <person name="Waterhouse R.M."/>
            <person name="Zwick A."/>
            <person name="Pang H."/>
        </authorList>
    </citation>
    <scope>NUCLEOTIDE SEQUENCE [LARGE SCALE GENOMIC DNA]</scope>
    <source>
        <strain evidence="5">SYSU2018</strain>
    </source>
</reference>
<keyword evidence="3" id="KW-0576">Peroxisome</keyword>
<name>A0ABD2P899_9CUCU</name>
<proteinExistence type="predicted"/>
<accession>A0ABD2P899</accession>
<dbReference type="PANTHER" id="PTHR12652:SF50">
    <property type="entry name" value="PEROXIN 11"/>
    <property type="match status" value="1"/>
</dbReference>
<keyword evidence="6" id="KW-1185">Reference proteome</keyword>
<dbReference type="AlphaFoldDB" id="A0ABD2P899"/>
<keyword evidence="2" id="KW-0472">Membrane</keyword>
<dbReference type="GO" id="GO:0007031">
    <property type="term" value="P:peroxisome organization"/>
    <property type="evidence" value="ECO:0007669"/>
    <property type="project" value="UniProtKB-KW"/>
</dbReference>
<comment type="caution">
    <text evidence="5">The sequence shown here is derived from an EMBL/GenBank/DDBJ whole genome shotgun (WGS) entry which is preliminary data.</text>
</comment>
<evidence type="ECO:0000256" key="2">
    <source>
        <dbReference type="ARBA" id="ARBA00023136"/>
    </source>
</evidence>
<dbReference type="EMBL" id="JABFTP020000185">
    <property type="protein sequence ID" value="KAL3287080.1"/>
    <property type="molecule type" value="Genomic_DNA"/>
</dbReference>
<evidence type="ECO:0000256" key="4">
    <source>
        <dbReference type="ARBA" id="ARBA00046271"/>
    </source>
</evidence>
<organism evidence="5 6">
    <name type="scientific">Cryptolaemus montrouzieri</name>
    <dbReference type="NCBI Taxonomy" id="559131"/>
    <lineage>
        <taxon>Eukaryota</taxon>
        <taxon>Metazoa</taxon>
        <taxon>Ecdysozoa</taxon>
        <taxon>Arthropoda</taxon>
        <taxon>Hexapoda</taxon>
        <taxon>Insecta</taxon>
        <taxon>Pterygota</taxon>
        <taxon>Neoptera</taxon>
        <taxon>Endopterygota</taxon>
        <taxon>Coleoptera</taxon>
        <taxon>Polyphaga</taxon>
        <taxon>Cucujiformia</taxon>
        <taxon>Coccinelloidea</taxon>
        <taxon>Coccinellidae</taxon>
        <taxon>Scymninae</taxon>
        <taxon>Scymnini</taxon>
        <taxon>Cryptolaemus</taxon>
    </lineage>
</organism>
<dbReference type="InterPro" id="IPR008733">
    <property type="entry name" value="PEX11"/>
</dbReference>